<name>A0A1Z4N5L4_9CYAN</name>
<feature type="compositionally biased region" description="Pro residues" evidence="1">
    <location>
        <begin position="127"/>
        <end position="143"/>
    </location>
</feature>
<evidence type="ECO:0000313" key="3">
    <source>
        <dbReference type="EMBL" id="BAZ01029.1"/>
    </source>
</evidence>
<dbReference type="AlphaFoldDB" id="A0A1Z4N5L4"/>
<evidence type="ECO:0000256" key="1">
    <source>
        <dbReference type="SAM" id="MobiDB-lite"/>
    </source>
</evidence>
<dbReference type="KEGG" id="ttq:NIES37_50270"/>
<keyword evidence="2" id="KW-0472">Membrane</keyword>
<keyword evidence="2" id="KW-0812">Transmembrane</keyword>
<protein>
    <submittedName>
        <fullName evidence="3">Uncharacterized protein</fullName>
    </submittedName>
</protein>
<evidence type="ECO:0000313" key="4">
    <source>
        <dbReference type="Proteomes" id="UP000218785"/>
    </source>
</evidence>
<sequence>MPSINDLFVILALVIGCVITIFVAVLEIFILIFIWEGTWNLKTNKKRGINLDKLISESTGDASLARFQLLIFTFVISMSLVLIITSNKPPAFPTSIPDQILGLLGISSTSYVLGKALQSQIKDSSSEPPPPSEPPPQSLPPTDPNSDPYSG</sequence>
<feature type="transmembrane region" description="Helical" evidence="2">
    <location>
        <begin position="7"/>
        <end position="35"/>
    </location>
</feature>
<feature type="region of interest" description="Disordered" evidence="1">
    <location>
        <begin position="117"/>
        <end position="151"/>
    </location>
</feature>
<proteinExistence type="predicted"/>
<reference evidence="3 4" key="1">
    <citation type="submission" date="2017-06" db="EMBL/GenBank/DDBJ databases">
        <title>Genome sequencing of cyanobaciteial culture collection at National Institute for Environmental Studies (NIES).</title>
        <authorList>
            <person name="Hirose Y."/>
            <person name="Shimura Y."/>
            <person name="Fujisawa T."/>
            <person name="Nakamura Y."/>
            <person name="Kawachi M."/>
        </authorList>
    </citation>
    <scope>NUCLEOTIDE SEQUENCE [LARGE SCALE GENOMIC DNA]</scope>
    <source>
        <strain evidence="3 4">NIES-37</strain>
    </source>
</reference>
<dbReference type="Proteomes" id="UP000218785">
    <property type="component" value="Chromosome"/>
</dbReference>
<accession>A0A1Z4N5L4</accession>
<dbReference type="RefSeq" id="WP_096580333.1">
    <property type="nucleotide sequence ID" value="NZ_CAWNJS010000001.1"/>
</dbReference>
<organism evidence="3 4">
    <name type="scientific">Tolypothrix tenuis PCC 7101</name>
    <dbReference type="NCBI Taxonomy" id="231146"/>
    <lineage>
        <taxon>Bacteria</taxon>
        <taxon>Bacillati</taxon>
        <taxon>Cyanobacteriota</taxon>
        <taxon>Cyanophyceae</taxon>
        <taxon>Nostocales</taxon>
        <taxon>Tolypothrichaceae</taxon>
        <taxon>Tolypothrix</taxon>
    </lineage>
</organism>
<gene>
    <name evidence="3" type="ORF">NIES37_50270</name>
</gene>
<keyword evidence="2" id="KW-1133">Transmembrane helix</keyword>
<evidence type="ECO:0000256" key="2">
    <source>
        <dbReference type="SAM" id="Phobius"/>
    </source>
</evidence>
<dbReference type="EMBL" id="AP018248">
    <property type="protein sequence ID" value="BAZ01029.1"/>
    <property type="molecule type" value="Genomic_DNA"/>
</dbReference>
<feature type="transmembrane region" description="Helical" evidence="2">
    <location>
        <begin position="67"/>
        <end position="85"/>
    </location>
</feature>
<keyword evidence="4" id="KW-1185">Reference proteome</keyword>